<dbReference type="Proteomes" id="UP001199296">
    <property type="component" value="Unassembled WGS sequence"/>
</dbReference>
<dbReference type="InterPro" id="IPR015001">
    <property type="entry name" value="DUF1850"/>
</dbReference>
<sequence length="178" mass="21335">MLKKNNFKIFLILLILFIFFALFFSFQYKVTVLRAVESRDENILWEKNIANENSFIIKYLHSVARTEVKEFFEIRDGEFFLTGTEYQSYGAGLPVNTEGQYILKDDKFIIKDIDYKIDMLLLRISDSSQHELIYQENRYPLYELTGSNALIEFRTEKLSYFKFLTQEVKKWLNLKKQN</sequence>
<proteinExistence type="predicted"/>
<dbReference type="EMBL" id="JAJFAT010000004">
    <property type="protein sequence ID" value="MCC3144560.1"/>
    <property type="molecule type" value="Genomic_DNA"/>
</dbReference>
<dbReference type="Pfam" id="PF08905">
    <property type="entry name" value="DUF1850"/>
    <property type="match status" value="1"/>
</dbReference>
<reference evidence="1 2" key="1">
    <citation type="submission" date="2021-10" db="EMBL/GenBank/DDBJ databases">
        <authorList>
            <person name="Grouzdev D.S."/>
            <person name="Pantiukh K.S."/>
            <person name="Krutkina M.S."/>
        </authorList>
    </citation>
    <scope>NUCLEOTIDE SEQUENCE [LARGE SCALE GENOMIC DNA]</scope>
    <source>
        <strain evidence="1 2">Z-7514</strain>
    </source>
</reference>
<gene>
    <name evidence="1" type="ORF">LJ207_04380</name>
</gene>
<comment type="caution">
    <text evidence="1">The sequence shown here is derived from an EMBL/GenBank/DDBJ whole genome shotgun (WGS) entry which is preliminary data.</text>
</comment>
<evidence type="ECO:0000313" key="2">
    <source>
        <dbReference type="Proteomes" id="UP001199296"/>
    </source>
</evidence>
<dbReference type="AlphaFoldDB" id="A0AAW4WVI5"/>
<protein>
    <submittedName>
        <fullName evidence="1">DUF1850 domain-containing protein</fullName>
    </submittedName>
</protein>
<dbReference type="RefSeq" id="WP_229344432.1">
    <property type="nucleotide sequence ID" value="NZ_JAJFAT010000004.1"/>
</dbReference>
<evidence type="ECO:0000313" key="1">
    <source>
        <dbReference type="EMBL" id="MCC3144560.1"/>
    </source>
</evidence>
<organism evidence="1 2">
    <name type="scientific">Halanaerobium polyolivorans</name>
    <dbReference type="NCBI Taxonomy" id="2886943"/>
    <lineage>
        <taxon>Bacteria</taxon>
        <taxon>Bacillati</taxon>
        <taxon>Bacillota</taxon>
        <taxon>Clostridia</taxon>
        <taxon>Halanaerobiales</taxon>
        <taxon>Halanaerobiaceae</taxon>
        <taxon>Halanaerobium</taxon>
    </lineage>
</organism>
<accession>A0AAW4WVI5</accession>
<name>A0AAW4WVI5_9FIRM</name>
<keyword evidence="2" id="KW-1185">Reference proteome</keyword>